<dbReference type="RefSeq" id="WP_349277088.1">
    <property type="nucleotide sequence ID" value="NZ_CBCSCU010000014.1"/>
</dbReference>
<dbReference type="AlphaFoldDB" id="A0AAU7LMP5"/>
<gene>
    <name evidence="2" type="ORF">ABLV49_13355</name>
</gene>
<name>A0AAU7LMP5_9BURK</name>
<proteinExistence type="predicted"/>
<evidence type="ECO:0000256" key="1">
    <source>
        <dbReference type="SAM" id="MobiDB-lite"/>
    </source>
</evidence>
<dbReference type="Pfam" id="PF06676">
    <property type="entry name" value="DUF1178"/>
    <property type="match status" value="1"/>
</dbReference>
<accession>A0AAU7LMP5</accession>
<dbReference type="PIRSF" id="PIRSF032131">
    <property type="entry name" value="UCP032131"/>
    <property type="match status" value="1"/>
</dbReference>
<dbReference type="InterPro" id="IPR009562">
    <property type="entry name" value="DUF1178"/>
</dbReference>
<evidence type="ECO:0000313" key="2">
    <source>
        <dbReference type="EMBL" id="XBP68887.1"/>
    </source>
</evidence>
<sequence>MKVLNLRCSRLHSFEGWFSSEDDFQGQLKRGLLECPMCADSAIQKMPSAPRLNFGGHQARDSEQALQGQAATPASTAMAPLKNEAVRSDQPENGSPDRLNPDAQAAFLNALRQVVANTEDVGQRFADEARRMHYGEAEARSIRGQASAREAVELLEEGIEVMPLPMLPALKETLQ</sequence>
<reference evidence="2" key="1">
    <citation type="submission" date="2024-05" db="EMBL/GenBank/DDBJ databases">
        <authorList>
            <person name="Bunk B."/>
            <person name="Swiderski J."/>
            <person name="Sproer C."/>
            <person name="Thiel V."/>
        </authorList>
    </citation>
    <scope>NUCLEOTIDE SEQUENCE</scope>
    <source>
        <strain evidence="2">DSM 17735</strain>
    </source>
</reference>
<feature type="region of interest" description="Disordered" evidence="1">
    <location>
        <begin position="49"/>
        <end position="101"/>
    </location>
</feature>
<feature type="compositionally biased region" description="Polar residues" evidence="1">
    <location>
        <begin position="64"/>
        <end position="75"/>
    </location>
</feature>
<organism evidence="2">
    <name type="scientific">Polaromonas hydrogenivorans</name>
    <dbReference type="NCBI Taxonomy" id="335476"/>
    <lineage>
        <taxon>Bacteria</taxon>
        <taxon>Pseudomonadati</taxon>
        <taxon>Pseudomonadota</taxon>
        <taxon>Betaproteobacteria</taxon>
        <taxon>Burkholderiales</taxon>
        <taxon>Comamonadaceae</taxon>
        <taxon>Polaromonas</taxon>
    </lineage>
</organism>
<dbReference type="EMBL" id="CP157675">
    <property type="protein sequence ID" value="XBP68887.1"/>
    <property type="molecule type" value="Genomic_DNA"/>
</dbReference>
<protein>
    <submittedName>
        <fullName evidence="2">DUF1178 family protein</fullName>
    </submittedName>
</protein>